<evidence type="ECO:0000256" key="6">
    <source>
        <dbReference type="SAM" id="MobiDB-lite"/>
    </source>
</evidence>
<feature type="region of interest" description="Disordered" evidence="6">
    <location>
        <begin position="505"/>
        <end position="566"/>
    </location>
</feature>
<dbReference type="InterPro" id="IPR012340">
    <property type="entry name" value="NA-bd_OB-fold"/>
</dbReference>
<dbReference type="OrthoDB" id="372421at2759"/>
<comment type="caution">
    <text evidence="8">The sequence shown here is derived from an EMBL/GenBank/DDBJ whole genome shotgun (WGS) entry which is preliminary data.</text>
</comment>
<feature type="compositionally biased region" description="Basic and acidic residues" evidence="6">
    <location>
        <begin position="99"/>
        <end position="116"/>
    </location>
</feature>
<dbReference type="Gene3D" id="2.40.50.140">
    <property type="entry name" value="Nucleic acid-binding proteins"/>
    <property type="match status" value="1"/>
</dbReference>
<feature type="region of interest" description="Disordered" evidence="6">
    <location>
        <begin position="389"/>
        <end position="422"/>
    </location>
</feature>
<dbReference type="HAMAP" id="MF_03045">
    <property type="entry name" value="DIS3L2"/>
    <property type="match status" value="1"/>
</dbReference>
<dbReference type="STRING" id="1263082.A0A068SDW6"/>
<organism evidence="8 9">
    <name type="scientific">Lichtheimia corymbifera JMRC:FSU:9682</name>
    <dbReference type="NCBI Taxonomy" id="1263082"/>
    <lineage>
        <taxon>Eukaryota</taxon>
        <taxon>Fungi</taxon>
        <taxon>Fungi incertae sedis</taxon>
        <taxon>Mucoromycota</taxon>
        <taxon>Mucoromycotina</taxon>
        <taxon>Mucoromycetes</taxon>
        <taxon>Mucorales</taxon>
        <taxon>Lichtheimiaceae</taxon>
        <taxon>Lichtheimia</taxon>
    </lineage>
</organism>
<keyword evidence="5" id="KW-0378">Hydrolase</keyword>
<keyword evidence="1 5" id="KW-0963">Cytoplasm</keyword>
<keyword evidence="5" id="KW-0269">Exonuclease</keyword>
<evidence type="ECO:0000256" key="4">
    <source>
        <dbReference type="ARBA" id="ARBA00022884"/>
    </source>
</evidence>
<feature type="compositionally biased region" description="Basic and acidic residues" evidence="6">
    <location>
        <begin position="505"/>
        <end position="518"/>
    </location>
</feature>
<dbReference type="Pfam" id="PF17877">
    <property type="entry name" value="Dis3l2_C_term"/>
    <property type="match status" value="1"/>
</dbReference>
<dbReference type="Pfam" id="PF17849">
    <property type="entry name" value="OB_Dis3"/>
    <property type="match status" value="1"/>
</dbReference>
<dbReference type="GO" id="GO:0000932">
    <property type="term" value="C:P-body"/>
    <property type="evidence" value="ECO:0007669"/>
    <property type="project" value="UniProtKB-SubCell"/>
</dbReference>
<evidence type="ECO:0000259" key="7">
    <source>
        <dbReference type="SMART" id="SM00955"/>
    </source>
</evidence>
<feature type="compositionally biased region" description="Low complexity" evidence="6">
    <location>
        <begin position="211"/>
        <end position="232"/>
    </location>
</feature>
<accession>A0A068SDW6</accession>
<comment type="similarity">
    <text evidence="5">Belongs to the RNR ribonuclease family. DIS3L2 subfamily.</text>
</comment>
<dbReference type="Gene3D" id="2.40.50.700">
    <property type="match status" value="1"/>
</dbReference>
<keyword evidence="4 5" id="KW-0694">RNA-binding</keyword>
<protein>
    <recommendedName>
        <fullName evidence="5">DIS3-like exonuclease 2</fullName>
        <ecNumber evidence="5">3.1.13.-</ecNumber>
    </recommendedName>
</protein>
<dbReference type="Gene3D" id="2.40.50.690">
    <property type="match status" value="1"/>
</dbReference>
<dbReference type="PANTHER" id="PTHR23355">
    <property type="entry name" value="RIBONUCLEASE"/>
    <property type="match status" value="1"/>
</dbReference>
<comment type="subcellular location">
    <subcellularLocation>
        <location evidence="5">Cytoplasm</location>
    </subcellularLocation>
    <subcellularLocation>
        <location evidence="5">Cytoplasm</location>
        <location evidence="5">P-body</location>
    </subcellularLocation>
</comment>
<comment type="cofactor">
    <cofactor evidence="5">
        <name>Mg(2+)</name>
        <dbReference type="ChEBI" id="CHEBI:18420"/>
    </cofactor>
    <cofactor evidence="5">
        <name>Mn(2+)</name>
        <dbReference type="ChEBI" id="CHEBI:29035"/>
    </cofactor>
</comment>
<dbReference type="InterPro" id="IPR001900">
    <property type="entry name" value="RNase_II/R"/>
</dbReference>
<dbReference type="GO" id="GO:0046872">
    <property type="term" value="F:metal ion binding"/>
    <property type="evidence" value="ECO:0007669"/>
    <property type="project" value="UniProtKB-KW"/>
</dbReference>
<dbReference type="PROSITE" id="PS01175">
    <property type="entry name" value="RIBONUCLEASE_II"/>
    <property type="match status" value="1"/>
</dbReference>
<reference evidence="8" key="1">
    <citation type="submission" date="2013-08" db="EMBL/GenBank/DDBJ databases">
        <title>Gene expansion shapes genome architecture in the human pathogen Lichtheimia corymbifera: an evolutionary genomics analysis in the ancient terrestrial Mucorales (Mucoromycotina).</title>
        <authorList>
            <person name="Schwartze V.U."/>
            <person name="Winter S."/>
            <person name="Shelest E."/>
            <person name="Marcet-Houben M."/>
            <person name="Horn F."/>
            <person name="Wehner S."/>
            <person name="Hoffmann K."/>
            <person name="Riege K."/>
            <person name="Sammeth M."/>
            <person name="Nowrousian M."/>
            <person name="Valiante V."/>
            <person name="Linde J."/>
            <person name="Jacobsen I.D."/>
            <person name="Marz M."/>
            <person name="Brakhage A.A."/>
            <person name="Gabaldon T."/>
            <person name="Bocker S."/>
            <person name="Voigt K."/>
        </authorList>
    </citation>
    <scope>NUCLEOTIDE SEQUENCE [LARGE SCALE GENOMIC DNA]</scope>
    <source>
        <strain evidence="8">FSU 9682</strain>
    </source>
</reference>
<evidence type="ECO:0000313" key="9">
    <source>
        <dbReference type="Proteomes" id="UP000027586"/>
    </source>
</evidence>
<dbReference type="VEuPathDB" id="FungiDB:LCOR_11308.1"/>
<feature type="compositionally biased region" description="Acidic residues" evidence="6">
    <location>
        <begin position="533"/>
        <end position="561"/>
    </location>
</feature>
<dbReference type="EC" id="3.1.13.-" evidence="5"/>
<gene>
    <name evidence="8" type="ORF">LCOR_11308.1</name>
</gene>
<dbReference type="Pfam" id="PF00773">
    <property type="entry name" value="RNB"/>
    <property type="match status" value="1"/>
</dbReference>
<feature type="compositionally biased region" description="Polar residues" evidence="6">
    <location>
        <begin position="135"/>
        <end position="144"/>
    </location>
</feature>
<evidence type="ECO:0000256" key="1">
    <source>
        <dbReference type="ARBA" id="ARBA00022490"/>
    </source>
</evidence>
<dbReference type="Proteomes" id="UP000027586">
    <property type="component" value="Unassembled WGS sequence"/>
</dbReference>
<dbReference type="AlphaFoldDB" id="A0A068SDW6"/>
<dbReference type="FunFam" id="2.40.50.700:FF:000002">
    <property type="entry name" value="Cell wall biogenesis protein"/>
    <property type="match status" value="1"/>
</dbReference>
<keyword evidence="5" id="KW-0464">Manganese</keyword>
<dbReference type="InterPro" id="IPR022966">
    <property type="entry name" value="RNase_II/R_CS"/>
</dbReference>
<feature type="compositionally biased region" description="Polar residues" evidence="6">
    <location>
        <begin position="167"/>
        <end position="196"/>
    </location>
</feature>
<feature type="compositionally biased region" description="Basic and acidic residues" evidence="6">
    <location>
        <begin position="1"/>
        <end position="15"/>
    </location>
</feature>
<keyword evidence="9" id="KW-1185">Reference proteome</keyword>
<sequence>MDIEPHEETAKKDVSTPDLGDNGNKSPTRRNRSSRRKSSFTTMDDSTHKDTPSKAQGSRNSTTRHKSKKSAPATKSKQKDDTENAALNANTTGDVDDTEDKRKRSNQKKEKVDKQSQPKPSSSSSAAAVVVDASNNQPSEPVSQKDTTKKKHRKRRSSKKDTDDHQATTNEPESTLSNDSSHAQPQQPSSTATTEPAKTRQRKKKKKSKEAGSADASKQPEDSTLSPSNDSSSHVKQQPASSATKSTKTKKKKTNKETAAAAAAPDASKQPEDSTPLSKPKEKESAGDSSNRKKTRDKRTKKPDTRSSQQKFSPSFVGGSRRRLANGVEVTVYPRGNGAWRQPKPVLDTPVFISSSVEELDIHFANDVPPTKAPPKMRSDTQHDRVLSEVTIRLPKKSDKSSSANATSPPAYCHPDDRNPRKKRLMFNAYPSPESMQEEIQKGTLIRGIIRISKAHTSEAYVVPDTLDHDIFILGRRQRNRALEGDVVAVRLLDVDKIWERKKEEVRKKKEETAKEKAAAAAANGKGAKEDALSENDDDDDEEEEQTHDEEEEEEEEEYDEDKNKPKYCGEVVGILDRAPHDAIAGILKVERPNANAPKVNEDDKTKEPPRLVWFKPTDKRVPLIAIPFSSAPEDLLEKEEQYTSMIMTARIVKWPIDAVHPFGNIVSTLGMVGSIDTEAKAILADCGVKDRQFTNAVVRSLPKTPWKIPNKEYKIRRDLRSERIFTIDPATAKDLDDAVHVKELDDGNFEVGVHIADVSFFVRERTALDGEARERGTSTYLVDRVIPMLPSLLCEELCSLNPGIERLAFSVIWKMDPTGVILDTWFGRTIIKSCAKLAYDDAQCVIEGKPLPETANVHEHPRKGVEQSILNLYSLSQHMRKRRFESGALSMNSVRLSFKLNEQGEPEDVWVYELKESNRLIEEFMLRANMSVAEKICSQFPNEALLRRHAPPIERRLDEFLKHSENLGYKLDGSSAGNLQASFNAIESQEVKDVLITLAIKPMQRAKYFCTGAMDISKYNHYALNVPLYTHFTSPIRRYADVIVHRQLNAALKNADSSGYDDQEAQQISLECNRNRDAAKNAQDMSSQLYLAHYLHRLQKSKGAIIRSAVVVQVYSEAVDIIVPEYGIEKRIHVDSLPVHQHKFNTNDMSLLLYWKKGVPVPTHETENNVQIVSEDENDSDNDSCHGIPIAKASEVAHTPGQCLDEEQGTQLFKVFTKFDVLIQANVVKSPPIINVYLVNPFATMPST</sequence>
<dbReference type="GO" id="GO:0003723">
    <property type="term" value="F:RNA binding"/>
    <property type="evidence" value="ECO:0007669"/>
    <property type="project" value="UniProtKB-KW"/>
</dbReference>
<evidence type="ECO:0000313" key="8">
    <source>
        <dbReference type="EMBL" id="CDH60523.1"/>
    </source>
</evidence>
<evidence type="ECO:0000256" key="2">
    <source>
        <dbReference type="ARBA" id="ARBA00022723"/>
    </source>
</evidence>
<dbReference type="InterPro" id="IPR041093">
    <property type="entry name" value="Dis3l2-like_C"/>
</dbReference>
<dbReference type="GO" id="GO:1990074">
    <property type="term" value="P:polyuridylation-dependent mRNA catabolic process"/>
    <property type="evidence" value="ECO:0007669"/>
    <property type="project" value="UniProtKB-UniRule"/>
</dbReference>
<feature type="binding site" evidence="5">
    <location>
        <position position="729"/>
    </location>
    <ligand>
        <name>Mg(2+)</name>
        <dbReference type="ChEBI" id="CHEBI:18420"/>
    </ligand>
</feature>
<dbReference type="GO" id="GO:0000956">
    <property type="term" value="P:nuclear-transcribed mRNA catabolic process"/>
    <property type="evidence" value="ECO:0007669"/>
    <property type="project" value="UniProtKB-UniRule"/>
</dbReference>
<feature type="compositionally biased region" description="Basic residues" evidence="6">
    <location>
        <begin position="292"/>
        <end position="301"/>
    </location>
</feature>
<dbReference type="InterPro" id="IPR050180">
    <property type="entry name" value="RNR_Ribonuclease"/>
</dbReference>
<keyword evidence="2 5" id="KW-0479">Metal-binding</keyword>
<proteinExistence type="inferred from homology"/>
<feature type="domain" description="RNB" evidence="7">
    <location>
        <begin position="717"/>
        <end position="1055"/>
    </location>
</feature>
<dbReference type="SMART" id="SM00955">
    <property type="entry name" value="RNB"/>
    <property type="match status" value="1"/>
</dbReference>
<feature type="compositionally biased region" description="Basic residues" evidence="6">
    <location>
        <begin position="27"/>
        <end position="38"/>
    </location>
</feature>
<feature type="region of interest" description="Disordered" evidence="6">
    <location>
        <begin position="1"/>
        <end position="324"/>
    </location>
</feature>
<name>A0A068SDW6_9FUNG</name>
<evidence type="ECO:0000256" key="3">
    <source>
        <dbReference type="ARBA" id="ARBA00022842"/>
    </source>
</evidence>
<evidence type="ECO:0000256" key="5">
    <source>
        <dbReference type="HAMAP-Rule" id="MF_03045"/>
    </source>
</evidence>
<dbReference type="PANTHER" id="PTHR23355:SF9">
    <property type="entry name" value="DIS3-LIKE EXONUCLEASE 2"/>
    <property type="match status" value="1"/>
</dbReference>
<keyword evidence="3 5" id="KW-0460">Magnesium</keyword>
<feature type="compositionally biased region" description="Low complexity" evidence="6">
    <location>
        <begin position="117"/>
        <end position="134"/>
    </location>
</feature>
<feature type="site" description="Important for catalytic activity" evidence="5">
    <location>
        <position position="737"/>
    </location>
</feature>
<dbReference type="EMBL" id="CBTN010000095">
    <property type="protein sequence ID" value="CDH60523.1"/>
    <property type="molecule type" value="Genomic_DNA"/>
</dbReference>
<dbReference type="InterPro" id="IPR041505">
    <property type="entry name" value="Dis3_CSD2"/>
</dbReference>
<dbReference type="SUPFAM" id="SSF50249">
    <property type="entry name" value="Nucleic acid-binding proteins"/>
    <property type="match status" value="2"/>
</dbReference>
<dbReference type="InterPro" id="IPR028591">
    <property type="entry name" value="DIS3L2"/>
</dbReference>
<feature type="compositionally biased region" description="Basic residues" evidence="6">
    <location>
        <begin position="199"/>
        <end position="208"/>
    </location>
</feature>
<feature type="binding site" evidence="5">
    <location>
        <position position="738"/>
    </location>
    <ligand>
        <name>Mg(2+)</name>
        <dbReference type="ChEBI" id="CHEBI:18420"/>
    </ligand>
</feature>
<comment type="function">
    <text evidence="5">3'-5'-exoribonuclease that specifically recognizes RNAs polyuridylated at their 3' end and mediates their degradation. Component of an exosome-independent RNA degradation pathway that mediates degradation of cytoplasmic mRNAs that have been deadenylated and subsequently uridylated at their 3'.</text>
</comment>
<feature type="compositionally biased region" description="Low complexity" evidence="6">
    <location>
        <begin position="257"/>
        <end position="268"/>
    </location>
</feature>
<dbReference type="GO" id="GO:0000175">
    <property type="term" value="F:3'-5'-RNA exonuclease activity"/>
    <property type="evidence" value="ECO:0007669"/>
    <property type="project" value="UniProtKB-UniRule"/>
</dbReference>
<keyword evidence="5" id="KW-0540">Nuclease</keyword>
<feature type="compositionally biased region" description="Basic residues" evidence="6">
    <location>
        <begin position="148"/>
        <end position="158"/>
    </location>
</feature>